<reference evidence="3" key="1">
    <citation type="journal article" date="2019" name="Int. J. Syst. Evol. Microbiol.">
        <title>The Global Catalogue of Microorganisms (GCM) 10K type strain sequencing project: providing services to taxonomists for standard genome sequencing and annotation.</title>
        <authorList>
            <consortium name="The Broad Institute Genomics Platform"/>
            <consortium name="The Broad Institute Genome Sequencing Center for Infectious Disease"/>
            <person name="Wu L."/>
            <person name="Ma J."/>
        </authorList>
    </citation>
    <scope>NUCLEOTIDE SEQUENCE [LARGE SCALE GENOMIC DNA]</scope>
    <source>
        <strain evidence="3">JCM 16117</strain>
    </source>
</reference>
<feature type="domain" description="HTH marR-type" evidence="1">
    <location>
        <begin position="25"/>
        <end position="161"/>
    </location>
</feature>
<dbReference type="PANTHER" id="PTHR33164">
    <property type="entry name" value="TRANSCRIPTIONAL REGULATOR, MARR FAMILY"/>
    <property type="match status" value="1"/>
</dbReference>
<dbReference type="EMBL" id="BAAAQY010000005">
    <property type="protein sequence ID" value="GAA2233838.1"/>
    <property type="molecule type" value="Genomic_DNA"/>
</dbReference>
<proteinExistence type="predicted"/>
<dbReference type="Pfam" id="PF12802">
    <property type="entry name" value="MarR_2"/>
    <property type="match status" value="1"/>
</dbReference>
<gene>
    <name evidence="2" type="ORF">GCM10009851_18540</name>
</gene>
<accession>A0ABP5QHH9</accession>
<keyword evidence="3" id="KW-1185">Reference proteome</keyword>
<name>A0ABP5QHH9_9MICO</name>
<dbReference type="PRINTS" id="PR00598">
    <property type="entry name" value="HTHMARR"/>
</dbReference>
<dbReference type="SUPFAM" id="SSF46785">
    <property type="entry name" value="Winged helix' DNA-binding domain"/>
    <property type="match status" value="1"/>
</dbReference>
<dbReference type="Proteomes" id="UP001500929">
    <property type="component" value="Unassembled WGS sequence"/>
</dbReference>
<dbReference type="InterPro" id="IPR039422">
    <property type="entry name" value="MarR/SlyA-like"/>
</dbReference>
<dbReference type="RefSeq" id="WP_259479336.1">
    <property type="nucleotide sequence ID" value="NZ_BAAAQY010000005.1"/>
</dbReference>
<dbReference type="InterPro" id="IPR000835">
    <property type="entry name" value="HTH_MarR-typ"/>
</dbReference>
<protein>
    <submittedName>
        <fullName evidence="2">MarR family transcriptional regulator</fullName>
    </submittedName>
</protein>
<organism evidence="2 3">
    <name type="scientific">Herbiconiux moechotypicola</name>
    <dbReference type="NCBI Taxonomy" id="637393"/>
    <lineage>
        <taxon>Bacteria</taxon>
        <taxon>Bacillati</taxon>
        <taxon>Actinomycetota</taxon>
        <taxon>Actinomycetes</taxon>
        <taxon>Micrococcales</taxon>
        <taxon>Microbacteriaceae</taxon>
        <taxon>Herbiconiux</taxon>
    </lineage>
</organism>
<dbReference type="PROSITE" id="PS50995">
    <property type="entry name" value="HTH_MARR_2"/>
    <property type="match status" value="1"/>
</dbReference>
<comment type="caution">
    <text evidence="2">The sequence shown here is derived from an EMBL/GenBank/DDBJ whole genome shotgun (WGS) entry which is preliminary data.</text>
</comment>
<dbReference type="InterPro" id="IPR036388">
    <property type="entry name" value="WH-like_DNA-bd_sf"/>
</dbReference>
<sequence length="173" mass="18620">MTDLGHDDDIDRIRAGWHTLAPELDTGVIDVAGRILRGAALLIRRGDEFLAGFGLTRGEFDILSALRRAGRRLSPGELTTVSLASGPATTKRLKALETRGLVVRTPNPHDGRGAFIEPTAAGARLIDDVFPRLLTVEREMVAALTPDELAETGELLRRVLASFERAGGAQTSE</sequence>
<dbReference type="InterPro" id="IPR036390">
    <property type="entry name" value="WH_DNA-bd_sf"/>
</dbReference>
<dbReference type="SMART" id="SM00347">
    <property type="entry name" value="HTH_MARR"/>
    <property type="match status" value="1"/>
</dbReference>
<dbReference type="Gene3D" id="1.10.10.10">
    <property type="entry name" value="Winged helix-like DNA-binding domain superfamily/Winged helix DNA-binding domain"/>
    <property type="match status" value="1"/>
</dbReference>
<evidence type="ECO:0000259" key="1">
    <source>
        <dbReference type="PROSITE" id="PS50995"/>
    </source>
</evidence>
<evidence type="ECO:0000313" key="2">
    <source>
        <dbReference type="EMBL" id="GAA2233838.1"/>
    </source>
</evidence>
<evidence type="ECO:0000313" key="3">
    <source>
        <dbReference type="Proteomes" id="UP001500929"/>
    </source>
</evidence>
<dbReference type="PANTHER" id="PTHR33164:SF104">
    <property type="entry name" value="TRANSCRIPTIONAL REGULATORY PROTEIN"/>
    <property type="match status" value="1"/>
</dbReference>